<evidence type="ECO:0000313" key="6">
    <source>
        <dbReference type="EMBL" id="KAK7066867.1"/>
    </source>
</evidence>
<dbReference type="GO" id="GO:0004252">
    <property type="term" value="F:serine-type endopeptidase activity"/>
    <property type="evidence" value="ECO:0007669"/>
    <property type="project" value="InterPro"/>
</dbReference>
<reference evidence="6 7" key="1">
    <citation type="submission" date="2023-11" db="EMBL/GenBank/DDBJ databases">
        <title>Halocaridina rubra genome assembly.</title>
        <authorList>
            <person name="Smith C."/>
        </authorList>
    </citation>
    <scope>NUCLEOTIDE SEQUENCE [LARGE SCALE GENOMIC DNA]</scope>
    <source>
        <strain evidence="6">EP-1</strain>
        <tissue evidence="6">Whole</tissue>
    </source>
</reference>
<gene>
    <name evidence="6" type="primary">PRSS2_5</name>
    <name evidence="6" type="ORF">SK128_021962</name>
</gene>
<dbReference type="EMBL" id="JAXCGZ010018992">
    <property type="protein sequence ID" value="KAK7066867.1"/>
    <property type="molecule type" value="Genomic_DNA"/>
</dbReference>
<dbReference type="Proteomes" id="UP001381693">
    <property type="component" value="Unassembled WGS sequence"/>
</dbReference>
<dbReference type="PROSITE" id="PS50240">
    <property type="entry name" value="TRYPSIN_DOM"/>
    <property type="match status" value="1"/>
</dbReference>
<keyword evidence="3" id="KW-0720">Serine protease</keyword>
<keyword evidence="1" id="KW-0645">Protease</keyword>
<feature type="non-terminal residue" evidence="6">
    <location>
        <position position="1"/>
    </location>
</feature>
<evidence type="ECO:0000313" key="7">
    <source>
        <dbReference type="Proteomes" id="UP001381693"/>
    </source>
</evidence>
<protein>
    <submittedName>
        <fullName evidence="6">Trypsin-2</fullName>
    </submittedName>
</protein>
<dbReference type="InterPro" id="IPR050430">
    <property type="entry name" value="Peptidase_S1"/>
</dbReference>
<dbReference type="PROSITE" id="PS00135">
    <property type="entry name" value="TRYPSIN_SER"/>
    <property type="match status" value="1"/>
</dbReference>
<evidence type="ECO:0000256" key="2">
    <source>
        <dbReference type="ARBA" id="ARBA00022801"/>
    </source>
</evidence>
<keyword evidence="4" id="KW-1015">Disulfide bond</keyword>
<keyword evidence="7" id="KW-1185">Reference proteome</keyword>
<dbReference type="Gene3D" id="2.40.10.10">
    <property type="entry name" value="Trypsin-like serine proteases"/>
    <property type="match status" value="1"/>
</dbReference>
<comment type="caution">
    <text evidence="6">The sequence shown here is derived from an EMBL/GenBank/DDBJ whole genome shotgun (WGS) entry which is preliminary data.</text>
</comment>
<dbReference type="InterPro" id="IPR001254">
    <property type="entry name" value="Trypsin_dom"/>
</dbReference>
<dbReference type="InterPro" id="IPR009003">
    <property type="entry name" value="Peptidase_S1_PA"/>
</dbReference>
<evidence type="ECO:0000259" key="5">
    <source>
        <dbReference type="PROSITE" id="PS50240"/>
    </source>
</evidence>
<feature type="domain" description="Peptidase S1" evidence="5">
    <location>
        <begin position="1"/>
        <end position="56"/>
    </location>
</feature>
<dbReference type="PANTHER" id="PTHR24276:SF98">
    <property type="entry name" value="FI18310P1-RELATED"/>
    <property type="match status" value="1"/>
</dbReference>
<accession>A0AAN8WIJ9</accession>
<name>A0AAN8WIJ9_HALRR</name>
<dbReference type="InterPro" id="IPR043504">
    <property type="entry name" value="Peptidase_S1_PA_chymotrypsin"/>
</dbReference>
<dbReference type="PANTHER" id="PTHR24276">
    <property type="entry name" value="POLYSERASE-RELATED"/>
    <property type="match status" value="1"/>
</dbReference>
<dbReference type="AlphaFoldDB" id="A0AAN8WIJ9"/>
<sequence>YDEGYQGACKGDSGGPLTCGSVLAGIVSWAFGCARPGLPGVYTEVAYFLDWIQSHI</sequence>
<dbReference type="InterPro" id="IPR033116">
    <property type="entry name" value="TRYPSIN_SER"/>
</dbReference>
<evidence type="ECO:0000256" key="4">
    <source>
        <dbReference type="ARBA" id="ARBA00023157"/>
    </source>
</evidence>
<evidence type="ECO:0000256" key="1">
    <source>
        <dbReference type="ARBA" id="ARBA00022670"/>
    </source>
</evidence>
<keyword evidence="2" id="KW-0378">Hydrolase</keyword>
<organism evidence="6 7">
    <name type="scientific">Halocaridina rubra</name>
    <name type="common">Hawaiian red shrimp</name>
    <dbReference type="NCBI Taxonomy" id="373956"/>
    <lineage>
        <taxon>Eukaryota</taxon>
        <taxon>Metazoa</taxon>
        <taxon>Ecdysozoa</taxon>
        <taxon>Arthropoda</taxon>
        <taxon>Crustacea</taxon>
        <taxon>Multicrustacea</taxon>
        <taxon>Malacostraca</taxon>
        <taxon>Eumalacostraca</taxon>
        <taxon>Eucarida</taxon>
        <taxon>Decapoda</taxon>
        <taxon>Pleocyemata</taxon>
        <taxon>Caridea</taxon>
        <taxon>Atyoidea</taxon>
        <taxon>Atyidae</taxon>
        <taxon>Halocaridina</taxon>
    </lineage>
</organism>
<evidence type="ECO:0000256" key="3">
    <source>
        <dbReference type="ARBA" id="ARBA00022825"/>
    </source>
</evidence>
<proteinExistence type="predicted"/>
<dbReference type="Pfam" id="PF00089">
    <property type="entry name" value="Trypsin"/>
    <property type="match status" value="1"/>
</dbReference>
<dbReference type="SUPFAM" id="SSF50494">
    <property type="entry name" value="Trypsin-like serine proteases"/>
    <property type="match status" value="1"/>
</dbReference>
<dbReference type="GO" id="GO:0006508">
    <property type="term" value="P:proteolysis"/>
    <property type="evidence" value="ECO:0007669"/>
    <property type="project" value="UniProtKB-KW"/>
</dbReference>